<dbReference type="PROSITE" id="PS50928">
    <property type="entry name" value="ABC_TM1"/>
    <property type="match status" value="1"/>
</dbReference>
<reference evidence="9" key="1">
    <citation type="submission" date="2020-08" db="EMBL/GenBank/DDBJ databases">
        <title>Genome public.</title>
        <authorList>
            <person name="Liu C."/>
            <person name="Sun Q."/>
        </authorList>
    </citation>
    <scope>NUCLEOTIDE SEQUENCE</scope>
    <source>
        <strain evidence="9">NSJ-64</strain>
    </source>
</reference>
<name>A0A926EMZ0_9FIRM</name>
<keyword evidence="2 7" id="KW-0813">Transport</keyword>
<keyword evidence="4 7" id="KW-0812">Transmembrane</keyword>
<dbReference type="AlphaFoldDB" id="A0A926EMZ0"/>
<comment type="subcellular location">
    <subcellularLocation>
        <location evidence="1 7">Cell membrane</location>
        <topology evidence="1 7">Multi-pass membrane protein</topology>
    </subcellularLocation>
</comment>
<evidence type="ECO:0000256" key="6">
    <source>
        <dbReference type="ARBA" id="ARBA00023136"/>
    </source>
</evidence>
<evidence type="ECO:0000256" key="3">
    <source>
        <dbReference type="ARBA" id="ARBA00022475"/>
    </source>
</evidence>
<evidence type="ECO:0000256" key="7">
    <source>
        <dbReference type="RuleBase" id="RU363032"/>
    </source>
</evidence>
<evidence type="ECO:0000313" key="9">
    <source>
        <dbReference type="EMBL" id="MBC8585305.1"/>
    </source>
</evidence>
<keyword evidence="5 7" id="KW-1133">Transmembrane helix</keyword>
<dbReference type="Pfam" id="PF00528">
    <property type="entry name" value="BPD_transp_1"/>
    <property type="match status" value="1"/>
</dbReference>
<organism evidence="9 10">
    <name type="scientific">Youxingia wuxianensis</name>
    <dbReference type="NCBI Taxonomy" id="2763678"/>
    <lineage>
        <taxon>Bacteria</taxon>
        <taxon>Bacillati</taxon>
        <taxon>Bacillota</taxon>
        <taxon>Clostridia</taxon>
        <taxon>Eubacteriales</taxon>
        <taxon>Oscillospiraceae</taxon>
        <taxon>Youxingia</taxon>
    </lineage>
</organism>
<dbReference type="GO" id="GO:0005886">
    <property type="term" value="C:plasma membrane"/>
    <property type="evidence" value="ECO:0007669"/>
    <property type="project" value="UniProtKB-SubCell"/>
</dbReference>
<keyword evidence="6 7" id="KW-0472">Membrane</keyword>
<dbReference type="EMBL" id="JACRTD010000004">
    <property type="protein sequence ID" value="MBC8585305.1"/>
    <property type="molecule type" value="Genomic_DNA"/>
</dbReference>
<dbReference type="GO" id="GO:0055085">
    <property type="term" value="P:transmembrane transport"/>
    <property type="evidence" value="ECO:0007669"/>
    <property type="project" value="InterPro"/>
</dbReference>
<feature type="transmembrane region" description="Helical" evidence="7">
    <location>
        <begin position="170"/>
        <end position="193"/>
    </location>
</feature>
<feature type="transmembrane region" description="Helical" evidence="7">
    <location>
        <begin position="121"/>
        <end position="141"/>
    </location>
</feature>
<proteinExistence type="inferred from homology"/>
<evidence type="ECO:0000256" key="4">
    <source>
        <dbReference type="ARBA" id="ARBA00022692"/>
    </source>
</evidence>
<evidence type="ECO:0000256" key="5">
    <source>
        <dbReference type="ARBA" id="ARBA00022989"/>
    </source>
</evidence>
<dbReference type="CDD" id="cd06261">
    <property type="entry name" value="TM_PBP2"/>
    <property type="match status" value="1"/>
</dbReference>
<feature type="transmembrane region" description="Helical" evidence="7">
    <location>
        <begin position="277"/>
        <end position="296"/>
    </location>
</feature>
<dbReference type="SUPFAM" id="SSF161098">
    <property type="entry name" value="MetI-like"/>
    <property type="match status" value="1"/>
</dbReference>
<evidence type="ECO:0000313" key="10">
    <source>
        <dbReference type="Proteomes" id="UP000623678"/>
    </source>
</evidence>
<gene>
    <name evidence="9" type="ORF">H8705_06880</name>
</gene>
<protein>
    <submittedName>
        <fullName evidence="9">Sugar ABC transporter permease</fullName>
    </submittedName>
</protein>
<dbReference type="Gene3D" id="1.10.3720.10">
    <property type="entry name" value="MetI-like"/>
    <property type="match status" value="1"/>
</dbReference>
<keyword evidence="10" id="KW-1185">Reference proteome</keyword>
<dbReference type="RefSeq" id="WP_262395089.1">
    <property type="nucleotide sequence ID" value="NZ_JACRTD010000004.1"/>
</dbReference>
<dbReference type="PANTHER" id="PTHR43005">
    <property type="entry name" value="BLR7065 PROTEIN"/>
    <property type="match status" value="1"/>
</dbReference>
<evidence type="ECO:0000256" key="2">
    <source>
        <dbReference type="ARBA" id="ARBA00022448"/>
    </source>
</evidence>
<dbReference type="PANTHER" id="PTHR43005:SF1">
    <property type="entry name" value="SPERMIDINE_PUTRESCINE TRANSPORT SYSTEM PERMEASE PROTEIN"/>
    <property type="match status" value="1"/>
</dbReference>
<evidence type="ECO:0000256" key="1">
    <source>
        <dbReference type="ARBA" id="ARBA00004651"/>
    </source>
</evidence>
<comment type="caution">
    <text evidence="9">The sequence shown here is derived from an EMBL/GenBank/DDBJ whole genome shotgun (WGS) entry which is preliminary data.</text>
</comment>
<evidence type="ECO:0000259" key="8">
    <source>
        <dbReference type="PROSITE" id="PS50928"/>
    </source>
</evidence>
<feature type="transmembrane region" description="Helical" evidence="7">
    <location>
        <begin position="28"/>
        <end position="49"/>
    </location>
</feature>
<feature type="transmembrane region" description="Helical" evidence="7">
    <location>
        <begin position="89"/>
        <end position="109"/>
    </location>
</feature>
<dbReference type="InterPro" id="IPR000515">
    <property type="entry name" value="MetI-like"/>
</dbReference>
<sequence>MIIDKLRRQAAPSDVEQAVNRREKPYMLIIYPSLIVTILFMLPFLWGIYLTFTDFRLGAAQTNFNWFENYWSVMTSSNFLRAAWRTTQFTLITISIELGLAFALSIMMNTETIMAKVMRRIISFPLMIAPILATLALKLMLNNKFGVVNYLLSFFGKEDFPWGASPDTSMFTVILVDVWIFTPFMVLIILAGLRSLPKDPMEAASVDGASKNNILFRITMPILMPTILVAVIFRFIDCIKAFDVIWGMTAGGPGDSTTVFSIFGYVLSFSSMDIAKGNTVLVIVWLINMFLGTKLIKFWQASKDRIGG</sequence>
<accession>A0A926EMZ0</accession>
<keyword evidence="3" id="KW-1003">Cell membrane</keyword>
<feature type="domain" description="ABC transmembrane type-1" evidence="8">
    <location>
        <begin position="83"/>
        <end position="291"/>
    </location>
</feature>
<feature type="transmembrane region" description="Helical" evidence="7">
    <location>
        <begin position="214"/>
        <end position="236"/>
    </location>
</feature>
<comment type="similarity">
    <text evidence="7">Belongs to the binding-protein-dependent transport system permease family.</text>
</comment>
<dbReference type="InterPro" id="IPR035906">
    <property type="entry name" value="MetI-like_sf"/>
</dbReference>
<dbReference type="Proteomes" id="UP000623678">
    <property type="component" value="Unassembled WGS sequence"/>
</dbReference>